<keyword evidence="6" id="KW-0408">Iron</keyword>
<dbReference type="GO" id="GO:0051539">
    <property type="term" value="F:4 iron, 4 sulfur cluster binding"/>
    <property type="evidence" value="ECO:0007669"/>
    <property type="project" value="InterPro"/>
</dbReference>
<dbReference type="PROSITE" id="PS00764">
    <property type="entry name" value="ENDONUCLEASE_III_1"/>
    <property type="match status" value="1"/>
</dbReference>
<reference evidence="11" key="1">
    <citation type="submission" date="2018-05" db="EMBL/GenBank/DDBJ databases">
        <authorList>
            <person name="Lanie J.A."/>
            <person name="Ng W.-L."/>
            <person name="Kazmierczak K.M."/>
            <person name="Andrzejewski T.M."/>
            <person name="Davidsen T.M."/>
            <person name="Wayne K.J."/>
            <person name="Tettelin H."/>
            <person name="Glass J.I."/>
            <person name="Rusch D."/>
            <person name="Podicherti R."/>
            <person name="Tsui H.-C.T."/>
            <person name="Winkler M.E."/>
        </authorList>
    </citation>
    <scope>NUCLEOTIDE SEQUENCE</scope>
</reference>
<dbReference type="InterPro" id="IPR023170">
    <property type="entry name" value="HhH_base_excis_C"/>
</dbReference>
<dbReference type="Gene3D" id="1.10.1670.10">
    <property type="entry name" value="Helix-hairpin-Helix base-excision DNA repair enzymes (C-terminal)"/>
    <property type="match status" value="1"/>
</dbReference>
<sequence length="265" mass="29157">MPKTTVKKRAPKTKSKADIAKTIEMMTEQYGPFSQEPRLPPTDEMVFTILSQHTSDTNSSRAYRRLMERFVTLNEVATADIAEIEKAIAPGGLAKIKAPRIKEVLNRILELNGSLDLSFLREMPLNDAKAWLRQLPGIGPKSAGIVLSFSLGMPAMAIDTHIHRVSQRLGVIGPKVSADKAHDILEEKVEPEEVFNFHVSYINHGRQVCRAQRPLCPECVVGGLCPSRKKFMSKKDLGALASQERQTIAGTGGAPMPHAPQSQTP</sequence>
<dbReference type="GO" id="GO:0016798">
    <property type="term" value="F:hydrolase activity, acting on glycosyl bonds"/>
    <property type="evidence" value="ECO:0007669"/>
    <property type="project" value="UniProtKB-KW"/>
</dbReference>
<proteinExistence type="inferred from homology"/>
<dbReference type="EMBL" id="UINC01021954">
    <property type="protein sequence ID" value="SVA90597.1"/>
    <property type="molecule type" value="Genomic_DNA"/>
</dbReference>
<keyword evidence="9" id="KW-0326">Glycosidase</keyword>
<evidence type="ECO:0000256" key="7">
    <source>
        <dbReference type="ARBA" id="ARBA00023014"/>
    </source>
</evidence>
<keyword evidence="3" id="KW-0479">Metal-binding</keyword>
<protein>
    <recommendedName>
        <fullName evidence="10">HhH-GPD domain-containing protein</fullName>
    </recommendedName>
</protein>
<evidence type="ECO:0000256" key="1">
    <source>
        <dbReference type="ARBA" id="ARBA00001966"/>
    </source>
</evidence>
<evidence type="ECO:0000256" key="3">
    <source>
        <dbReference type="ARBA" id="ARBA00022723"/>
    </source>
</evidence>
<evidence type="ECO:0000256" key="8">
    <source>
        <dbReference type="ARBA" id="ARBA00023204"/>
    </source>
</evidence>
<dbReference type="InterPro" id="IPR003265">
    <property type="entry name" value="HhH-GPD_domain"/>
</dbReference>
<dbReference type="GO" id="GO:0006284">
    <property type="term" value="P:base-excision repair"/>
    <property type="evidence" value="ECO:0007669"/>
    <property type="project" value="InterPro"/>
</dbReference>
<evidence type="ECO:0000256" key="5">
    <source>
        <dbReference type="ARBA" id="ARBA00022801"/>
    </source>
</evidence>
<dbReference type="InterPro" id="IPR003651">
    <property type="entry name" value="Endonuclease3_FeS-loop_motif"/>
</dbReference>
<name>A0A381ZPD8_9ZZZZ</name>
<dbReference type="PIRSF" id="PIRSF001435">
    <property type="entry name" value="Nth"/>
    <property type="match status" value="1"/>
</dbReference>
<evidence type="ECO:0000259" key="10">
    <source>
        <dbReference type="SMART" id="SM00478"/>
    </source>
</evidence>
<keyword evidence="5" id="KW-0378">Hydrolase</keyword>
<comment type="similarity">
    <text evidence="2">Belongs to the Nth/MutY family.</text>
</comment>
<evidence type="ECO:0000256" key="4">
    <source>
        <dbReference type="ARBA" id="ARBA00022763"/>
    </source>
</evidence>
<feature type="domain" description="HhH-GPD" evidence="10">
    <location>
        <begin position="50"/>
        <end position="207"/>
    </location>
</feature>
<evidence type="ECO:0000256" key="2">
    <source>
        <dbReference type="ARBA" id="ARBA00008343"/>
    </source>
</evidence>
<dbReference type="SMART" id="SM00525">
    <property type="entry name" value="FES"/>
    <property type="match status" value="1"/>
</dbReference>
<dbReference type="CDD" id="cd00056">
    <property type="entry name" value="ENDO3c"/>
    <property type="match status" value="1"/>
</dbReference>
<dbReference type="AlphaFoldDB" id="A0A381ZPD8"/>
<accession>A0A381ZPD8</accession>
<dbReference type="GO" id="GO:0046872">
    <property type="term" value="F:metal ion binding"/>
    <property type="evidence" value="ECO:0007669"/>
    <property type="project" value="UniProtKB-KW"/>
</dbReference>
<organism evidence="11">
    <name type="scientific">marine metagenome</name>
    <dbReference type="NCBI Taxonomy" id="408172"/>
    <lineage>
        <taxon>unclassified sequences</taxon>
        <taxon>metagenomes</taxon>
        <taxon>ecological metagenomes</taxon>
    </lineage>
</organism>
<dbReference type="SMART" id="SM00478">
    <property type="entry name" value="ENDO3c"/>
    <property type="match status" value="1"/>
</dbReference>
<dbReference type="Pfam" id="PF00730">
    <property type="entry name" value="HhH-GPD"/>
    <property type="match status" value="1"/>
</dbReference>
<dbReference type="GO" id="GO:0140097">
    <property type="term" value="F:catalytic activity, acting on DNA"/>
    <property type="evidence" value="ECO:0007669"/>
    <property type="project" value="UniProtKB-ARBA"/>
</dbReference>
<keyword evidence="7" id="KW-0411">Iron-sulfur</keyword>
<evidence type="ECO:0000256" key="6">
    <source>
        <dbReference type="ARBA" id="ARBA00023004"/>
    </source>
</evidence>
<dbReference type="InterPro" id="IPR004035">
    <property type="entry name" value="Endouclease-III_FeS-bd_BS"/>
</dbReference>
<evidence type="ECO:0000256" key="9">
    <source>
        <dbReference type="ARBA" id="ARBA00023295"/>
    </source>
</evidence>
<dbReference type="SUPFAM" id="SSF48150">
    <property type="entry name" value="DNA-glycosylase"/>
    <property type="match status" value="1"/>
</dbReference>
<keyword evidence="4" id="KW-0227">DNA damage</keyword>
<dbReference type="PANTHER" id="PTHR47203:SF1">
    <property type="entry name" value="HYPOTHETICAL BASE EXCISION DNA REPAIR PROTEIN (EUROFUNG)"/>
    <property type="match status" value="1"/>
</dbReference>
<evidence type="ECO:0000313" key="11">
    <source>
        <dbReference type="EMBL" id="SVA90597.1"/>
    </source>
</evidence>
<dbReference type="InterPro" id="IPR011257">
    <property type="entry name" value="DNA_glycosylase"/>
</dbReference>
<comment type="cofactor">
    <cofactor evidence="1">
        <name>[4Fe-4S] cluster</name>
        <dbReference type="ChEBI" id="CHEBI:49883"/>
    </cofactor>
</comment>
<gene>
    <name evidence="11" type="ORF">METZ01_LOCUS143451</name>
</gene>
<dbReference type="PANTHER" id="PTHR47203">
    <property type="match status" value="1"/>
</dbReference>
<dbReference type="Gene3D" id="1.10.340.30">
    <property type="entry name" value="Hypothetical protein, domain 2"/>
    <property type="match status" value="1"/>
</dbReference>
<keyword evidence="8" id="KW-0234">DNA repair</keyword>